<keyword evidence="1" id="KW-0574">Periplasm</keyword>
<dbReference type="Pfam" id="PF13144">
    <property type="entry name" value="ChapFlgA"/>
    <property type="match status" value="1"/>
</dbReference>
<comment type="function">
    <text evidence="1">Involved in the assembly process of the P-ring formation. It may associate with FlgF on the rod constituting a structure essential for the P-ring assembly or may act as a modulator protein for the P-ring assembly.</text>
</comment>
<keyword evidence="1" id="KW-0732">Signal</keyword>
<dbReference type="PANTHER" id="PTHR36307">
    <property type="entry name" value="FLAGELLA BASAL BODY P-RING FORMATION PROTEIN FLGA"/>
    <property type="match status" value="1"/>
</dbReference>
<reference evidence="4" key="1">
    <citation type="submission" date="2020-10" db="EMBL/GenBank/DDBJ databases">
        <title>Connecting structure to function with the recovery of over 1000 high-quality activated sludge metagenome-assembled genomes encoding full-length rRNA genes using long-read sequencing.</title>
        <authorList>
            <person name="Singleton C.M."/>
            <person name="Petriglieri F."/>
            <person name="Kristensen J.M."/>
            <person name="Kirkegaard R.H."/>
            <person name="Michaelsen T.Y."/>
            <person name="Andersen M.H."/>
            <person name="Karst S.M."/>
            <person name="Dueholm M.S."/>
            <person name="Nielsen P.H."/>
            <person name="Albertsen M."/>
        </authorList>
    </citation>
    <scope>NUCLEOTIDE SEQUENCE</scope>
    <source>
        <strain evidence="4">Skiv_18-Q3-R9-52_MAXAC.067</strain>
    </source>
</reference>
<dbReference type="GO" id="GO:0042597">
    <property type="term" value="C:periplasmic space"/>
    <property type="evidence" value="ECO:0007669"/>
    <property type="project" value="UniProtKB-SubCell"/>
</dbReference>
<evidence type="ECO:0000256" key="2">
    <source>
        <dbReference type="SAM" id="MobiDB-lite"/>
    </source>
</evidence>
<dbReference type="Gene3D" id="2.30.30.760">
    <property type="match status" value="1"/>
</dbReference>
<accession>A0A9D7XH24</accession>
<dbReference type="Proteomes" id="UP000886657">
    <property type="component" value="Unassembled WGS sequence"/>
</dbReference>
<keyword evidence="4" id="KW-0282">Flagellum</keyword>
<keyword evidence="4" id="KW-0969">Cilium</keyword>
<comment type="similarity">
    <text evidence="1">Belongs to the FlgA family.</text>
</comment>
<comment type="subcellular location">
    <subcellularLocation>
        <location evidence="1">Periplasm</location>
    </subcellularLocation>
</comment>
<dbReference type="EMBL" id="JADKIO010000005">
    <property type="protein sequence ID" value="MBK9795617.1"/>
    <property type="molecule type" value="Genomic_DNA"/>
</dbReference>
<evidence type="ECO:0000256" key="1">
    <source>
        <dbReference type="RuleBase" id="RU362063"/>
    </source>
</evidence>
<feature type="domain" description="Flagella basal body P-ring formation protein FlgA SAF" evidence="3">
    <location>
        <begin position="106"/>
        <end position="222"/>
    </location>
</feature>
<name>A0A9D7XH24_9BACT</name>
<evidence type="ECO:0000259" key="3">
    <source>
        <dbReference type="Pfam" id="PF13144"/>
    </source>
</evidence>
<dbReference type="InterPro" id="IPR017585">
    <property type="entry name" value="SAF_FlgA"/>
</dbReference>
<gene>
    <name evidence="4" type="primary">flgA</name>
    <name evidence="4" type="ORF">IPP58_03840</name>
</gene>
<protein>
    <recommendedName>
        <fullName evidence="1">Flagella basal body P-ring formation protein FlgA</fullName>
    </recommendedName>
</protein>
<keyword evidence="1" id="KW-1005">Bacterial flagellum biogenesis</keyword>
<comment type="caution">
    <text evidence="4">The sequence shown here is derived from an EMBL/GenBank/DDBJ whole genome shotgun (WGS) entry which is preliminary data.</text>
</comment>
<dbReference type="NCBIfam" id="TIGR03170">
    <property type="entry name" value="flgA_cterm"/>
    <property type="match status" value="1"/>
</dbReference>
<dbReference type="PANTHER" id="PTHR36307:SF1">
    <property type="entry name" value="FLAGELLA BASAL BODY P-RING FORMATION PROTEIN FLGA"/>
    <property type="match status" value="1"/>
</dbReference>
<feature type="region of interest" description="Disordered" evidence="2">
    <location>
        <begin position="206"/>
        <end position="225"/>
    </location>
</feature>
<feature type="signal peptide" evidence="1">
    <location>
        <begin position="1"/>
        <end position="17"/>
    </location>
</feature>
<keyword evidence="4" id="KW-0966">Cell projection</keyword>
<dbReference type="InterPro" id="IPR039246">
    <property type="entry name" value="Flagellar_FlgA"/>
</dbReference>
<evidence type="ECO:0000313" key="4">
    <source>
        <dbReference type="EMBL" id="MBK9795617.1"/>
    </source>
</evidence>
<dbReference type="GO" id="GO:0044780">
    <property type="term" value="P:bacterial-type flagellum assembly"/>
    <property type="evidence" value="ECO:0007669"/>
    <property type="project" value="InterPro"/>
</dbReference>
<proteinExistence type="inferred from homology"/>
<feature type="chain" id="PRO_5039747429" description="Flagella basal body P-ring formation protein FlgA" evidence="1">
    <location>
        <begin position="18"/>
        <end position="225"/>
    </location>
</feature>
<evidence type="ECO:0000313" key="5">
    <source>
        <dbReference type="Proteomes" id="UP000886657"/>
    </source>
</evidence>
<dbReference type="AlphaFoldDB" id="A0A9D7XH24"/>
<sequence length="225" mass="24187">MRALALLLFAPALVAQAPDNPAERMAEAALAFAKAEAEKLGGEHAFKVAQPPRVPRTRPGKVTFEPMHLSKLEPLGRFFVVLAVKVDGDRVGMTRVDLEGSWVGTVFRAKSDLTRKTELSEEKVEPGPFEGVPPQGFLRAIPEGQRLMRSVVAGKILTQGDLEAIPVVQVGDKVRLTATREALTITVDTTAKSKAGLGDRVRLESPGGRRPLTAIVTAPGEARLQ</sequence>
<organism evidence="4 5">
    <name type="scientific">Candidatus Geothrix skivensis</name>
    <dbReference type="NCBI Taxonomy" id="2954439"/>
    <lineage>
        <taxon>Bacteria</taxon>
        <taxon>Pseudomonadati</taxon>
        <taxon>Acidobacteriota</taxon>
        <taxon>Holophagae</taxon>
        <taxon>Holophagales</taxon>
        <taxon>Holophagaceae</taxon>
        <taxon>Geothrix</taxon>
    </lineage>
</organism>